<dbReference type="NCBIfam" id="NF009309">
    <property type="entry name" value="PRK12666.1"/>
    <property type="match status" value="1"/>
</dbReference>
<feature type="transmembrane region" description="Helical" evidence="9">
    <location>
        <begin position="481"/>
        <end position="502"/>
    </location>
</feature>
<dbReference type="PANTHER" id="PTHR42703">
    <property type="entry name" value="NADH DEHYDROGENASE"/>
    <property type="match status" value="1"/>
</dbReference>
<evidence type="ECO:0000256" key="6">
    <source>
        <dbReference type="ARBA" id="ARBA00022989"/>
    </source>
</evidence>
<comment type="subcellular location">
    <subcellularLocation>
        <location evidence="2">Cell membrane</location>
        <topology evidence="2">Multi-pass membrane protein</topology>
    </subcellularLocation>
    <subcellularLocation>
        <location evidence="8">Membrane</location>
        <topology evidence="8">Multi-pass membrane protein</topology>
    </subcellularLocation>
</comment>
<feature type="transmembrane region" description="Helical" evidence="9">
    <location>
        <begin position="283"/>
        <end position="303"/>
    </location>
</feature>
<keyword evidence="12" id="KW-1185">Reference proteome</keyword>
<proteinExistence type="inferred from homology"/>
<evidence type="ECO:0000256" key="5">
    <source>
        <dbReference type="ARBA" id="ARBA00022692"/>
    </source>
</evidence>
<keyword evidence="4" id="KW-1003">Cell membrane</keyword>
<dbReference type="RefSeq" id="WP_119746422.1">
    <property type="nucleotide sequence ID" value="NZ_QZCG01000002.1"/>
</dbReference>
<keyword evidence="5 8" id="KW-0812">Transmembrane</keyword>
<comment type="caution">
    <text evidence="11">The sequence shown here is derived from an EMBL/GenBank/DDBJ whole genome shotgun (WGS) entry which is preliminary data.</text>
</comment>
<feature type="transmembrane region" description="Helical" evidence="9">
    <location>
        <begin position="113"/>
        <end position="130"/>
    </location>
</feature>
<accession>A0A418T4U0</accession>
<dbReference type="PANTHER" id="PTHR42703:SF1">
    <property type="entry name" value="NA(+)_H(+) ANTIPORTER SUBUNIT D1"/>
    <property type="match status" value="1"/>
</dbReference>
<feature type="transmembrane region" description="Helical" evidence="9">
    <location>
        <begin position="136"/>
        <end position="154"/>
    </location>
</feature>
<feature type="transmembrane region" description="Helical" evidence="9">
    <location>
        <begin position="400"/>
        <end position="419"/>
    </location>
</feature>
<feature type="transmembrane region" description="Helical" evidence="9">
    <location>
        <begin position="337"/>
        <end position="359"/>
    </location>
</feature>
<dbReference type="OrthoDB" id="9768329at2"/>
<dbReference type="Proteomes" id="UP000284202">
    <property type="component" value="Unassembled WGS sequence"/>
</dbReference>
<evidence type="ECO:0000256" key="4">
    <source>
        <dbReference type="ARBA" id="ARBA00022475"/>
    </source>
</evidence>
<evidence type="ECO:0000256" key="7">
    <source>
        <dbReference type="ARBA" id="ARBA00023136"/>
    </source>
</evidence>
<evidence type="ECO:0000256" key="9">
    <source>
        <dbReference type="SAM" id="Phobius"/>
    </source>
</evidence>
<evidence type="ECO:0000256" key="1">
    <source>
        <dbReference type="ARBA" id="ARBA00002378"/>
    </source>
</evidence>
<dbReference type="GO" id="GO:0005886">
    <property type="term" value="C:plasma membrane"/>
    <property type="evidence" value="ECO:0007669"/>
    <property type="project" value="UniProtKB-SubCell"/>
</dbReference>
<keyword evidence="7 9" id="KW-0472">Membrane</keyword>
<evidence type="ECO:0000313" key="12">
    <source>
        <dbReference type="Proteomes" id="UP000284202"/>
    </source>
</evidence>
<feature type="transmembrane region" description="Helical" evidence="9">
    <location>
        <begin position="425"/>
        <end position="445"/>
    </location>
</feature>
<feature type="transmembrane region" description="Helical" evidence="9">
    <location>
        <begin position="30"/>
        <end position="51"/>
    </location>
</feature>
<comment type="function">
    <text evidence="1">NDH-1 shuttles electrons from NADH, via FMN and iron-sulfur (Fe-S) centers, to quinones in the respiratory chain. The immediate electron acceptor for the enzyme in this species is believed to be ubiquinone. Couples the redox reaction to proton translocation (for every two electrons transferred, four hydrogen ions are translocated across the cytoplasmic membrane), and thus conserves the redox energy in a proton gradient.</text>
</comment>
<gene>
    <name evidence="11" type="ORF">D3P04_04730</name>
</gene>
<comment type="similarity">
    <text evidence="3">Belongs to the CPA3 antiporters (TC 2.A.63) subunit D family.</text>
</comment>
<feature type="transmembrane region" description="Helical" evidence="9">
    <location>
        <begin position="452"/>
        <end position="469"/>
    </location>
</feature>
<evidence type="ECO:0000256" key="2">
    <source>
        <dbReference type="ARBA" id="ARBA00004651"/>
    </source>
</evidence>
<reference evidence="12" key="1">
    <citation type="submission" date="2018-09" db="EMBL/GenBank/DDBJ databases">
        <title>Acidovorax cavernicola nov. sp. isolated from Gruta de las Maravillas (Aracena, Spain).</title>
        <authorList>
            <person name="Jurado V."/>
            <person name="Gutierrez-Patricio S."/>
            <person name="Gonzalez-Pimentel J.L."/>
            <person name="Miller A.Z."/>
            <person name="Laiz L."/>
            <person name="Saiz-Jimenez C."/>
        </authorList>
    </citation>
    <scope>NUCLEOTIDE SEQUENCE [LARGE SCALE GENOMIC DNA]</scope>
    <source>
        <strain evidence="12">1011MAR3C25</strain>
    </source>
</reference>
<dbReference type="InterPro" id="IPR050586">
    <property type="entry name" value="CPA3_Na-H_Antiporter_D"/>
</dbReference>
<evidence type="ECO:0000256" key="8">
    <source>
        <dbReference type="RuleBase" id="RU000320"/>
    </source>
</evidence>
<name>A0A418T4U0_9RHOB</name>
<dbReference type="EMBL" id="QZCG01000002">
    <property type="protein sequence ID" value="RJE88215.1"/>
    <property type="molecule type" value="Genomic_DNA"/>
</dbReference>
<feature type="transmembrane region" description="Helical" evidence="9">
    <location>
        <begin position="85"/>
        <end position="106"/>
    </location>
</feature>
<evidence type="ECO:0000313" key="11">
    <source>
        <dbReference type="EMBL" id="RJE88215.1"/>
    </source>
</evidence>
<feature type="domain" description="NADH:quinone oxidoreductase/Mrp antiporter transmembrane" evidence="10">
    <location>
        <begin position="133"/>
        <end position="448"/>
    </location>
</feature>
<organism evidence="11 12">
    <name type="scientific">Paracoccus onubensis</name>
    <dbReference type="NCBI Taxonomy" id="1675788"/>
    <lineage>
        <taxon>Bacteria</taxon>
        <taxon>Pseudomonadati</taxon>
        <taxon>Pseudomonadota</taxon>
        <taxon>Alphaproteobacteria</taxon>
        <taxon>Rhodobacterales</taxon>
        <taxon>Paracoccaceae</taxon>
        <taxon>Paracoccus</taxon>
    </lineage>
</organism>
<dbReference type="AlphaFoldDB" id="A0A418T4U0"/>
<sequence length="546" mass="57272">MNQHLIIAPILIPFVAGALMLLYDDRQRVVKFWISLSSILAQLFIAIQLVIRAKTGAETGGEGITFYLLGNWEAPMGIVLVLDRLSAMMLVLTAFLATVSLIYARAGWHRQGTYFYSLFQFLLVGLNGAFLTGDLFNLFVFFEVLLAASYGLLLHGSGQVRVRAGFHYIAINLTASLLFLIGVSLIYGVTGTLNMAHLANMISQVAPADRPLLHAAFAILGVAFLVKAGSWPLSFWLPSTYMAAAAPIGAMFAIMTKVGIYAILRLSLLMFGTTGGPSAGFGASVLIALGMATMIFGLLGILAAQNIGRIAANTVLISSGSLLIVIGFALLGGGEAMLAGALYYMIGSTLATGALFLLVEPMERKDGGIAALLALTADAYGMDAQPVEDDSVTEGPRIGYGLPLLAGGFIVAVLFLAGLPPLPGFIGKVAMIQGLIAVTGIWGAIAWGSIALLLLSGLAALIGLVRIGIQTFWTNEENPSQLMALEIAPVLALAAALCMMTVKAEATLRYTAGTAVALHETSAYAYGVFAARPAVTNTSAKTDGQP</sequence>
<dbReference type="Pfam" id="PF00361">
    <property type="entry name" value="Proton_antipo_M"/>
    <property type="match status" value="1"/>
</dbReference>
<evidence type="ECO:0000256" key="3">
    <source>
        <dbReference type="ARBA" id="ARBA00005346"/>
    </source>
</evidence>
<feature type="transmembrane region" description="Helical" evidence="9">
    <location>
        <begin position="241"/>
        <end position="263"/>
    </location>
</feature>
<feature type="transmembrane region" description="Helical" evidence="9">
    <location>
        <begin position="6"/>
        <end position="23"/>
    </location>
</feature>
<dbReference type="InterPro" id="IPR001750">
    <property type="entry name" value="ND/Mrp_TM"/>
</dbReference>
<feature type="transmembrane region" description="Helical" evidence="9">
    <location>
        <begin position="211"/>
        <end position="229"/>
    </location>
</feature>
<feature type="transmembrane region" description="Helical" evidence="9">
    <location>
        <begin position="310"/>
        <end position="331"/>
    </location>
</feature>
<evidence type="ECO:0000259" key="10">
    <source>
        <dbReference type="Pfam" id="PF00361"/>
    </source>
</evidence>
<protein>
    <submittedName>
        <fullName evidence="11">Monovalent cation/H+ antiporter subunit D</fullName>
    </submittedName>
</protein>
<feature type="transmembrane region" description="Helical" evidence="9">
    <location>
        <begin position="166"/>
        <end position="191"/>
    </location>
</feature>
<keyword evidence="6 9" id="KW-1133">Transmembrane helix</keyword>